<organism evidence="1">
    <name type="scientific">uncultured Caudovirales phage</name>
    <dbReference type="NCBI Taxonomy" id="2100421"/>
    <lineage>
        <taxon>Viruses</taxon>
        <taxon>Duplodnaviria</taxon>
        <taxon>Heunggongvirae</taxon>
        <taxon>Uroviricota</taxon>
        <taxon>Caudoviricetes</taxon>
        <taxon>Peduoviridae</taxon>
        <taxon>Maltschvirus</taxon>
        <taxon>Maltschvirus maltsch</taxon>
    </lineage>
</organism>
<accession>A0A6J5PEG9</accession>
<dbReference type="EMBL" id="LR796813">
    <property type="protein sequence ID" value="CAB4167465.1"/>
    <property type="molecule type" value="Genomic_DNA"/>
</dbReference>
<reference evidence="1" key="1">
    <citation type="submission" date="2020-04" db="EMBL/GenBank/DDBJ databases">
        <authorList>
            <person name="Chiriac C."/>
            <person name="Salcher M."/>
            <person name="Ghai R."/>
            <person name="Kavagutti S V."/>
        </authorList>
    </citation>
    <scope>NUCLEOTIDE SEQUENCE</scope>
</reference>
<evidence type="ECO:0000313" key="1">
    <source>
        <dbReference type="EMBL" id="CAB4167465.1"/>
    </source>
</evidence>
<sequence length="47" mass="5353">MDAGLAEELTTDERCEYLLTIIASALTHKRPSELVPWLRKKGINRGR</sequence>
<name>A0A6J5PEG9_9CAUD</name>
<protein>
    <submittedName>
        <fullName evidence="1">Uncharacterized protein</fullName>
    </submittedName>
</protein>
<gene>
    <name evidence="1" type="ORF">UFOVP862_17</name>
</gene>
<proteinExistence type="predicted"/>